<proteinExistence type="predicted"/>
<evidence type="ECO:0000259" key="1">
    <source>
        <dbReference type="PROSITE" id="PS51186"/>
    </source>
</evidence>
<dbReference type="InterPro" id="IPR000182">
    <property type="entry name" value="GNAT_dom"/>
</dbReference>
<gene>
    <name evidence="2" type="ORF">GM920_06000</name>
</gene>
<name>A0ABR6ET74_9SPHI</name>
<keyword evidence="3" id="KW-1185">Reference proteome</keyword>
<dbReference type="Proteomes" id="UP000636110">
    <property type="component" value="Unassembled WGS sequence"/>
</dbReference>
<dbReference type="Gene3D" id="3.40.630.30">
    <property type="match status" value="1"/>
</dbReference>
<sequence>MNNPIYLRPLNVADAKISYQWRNDPEVWVYTEFKPSQPGITMEKEMEWLRHKLEIETDKRFAICLKDTTQYIGNIQLIDVKDGQAEFHLFIGERQFWGKGIGKAATKLILERAFEEMNLDSVFLFAHEDNAAGLSIYKKLGFVPQSKHGNQVKMLLTKGSFMPGN</sequence>
<dbReference type="PROSITE" id="PS51186">
    <property type="entry name" value="GNAT"/>
    <property type="match status" value="1"/>
</dbReference>
<dbReference type="Pfam" id="PF13302">
    <property type="entry name" value="Acetyltransf_3"/>
    <property type="match status" value="1"/>
</dbReference>
<dbReference type="PANTHER" id="PTHR43415:SF3">
    <property type="entry name" value="GNAT-FAMILY ACETYLTRANSFERASE"/>
    <property type="match status" value="1"/>
</dbReference>
<evidence type="ECO:0000313" key="3">
    <source>
        <dbReference type="Proteomes" id="UP000636110"/>
    </source>
</evidence>
<dbReference type="SUPFAM" id="SSF55729">
    <property type="entry name" value="Acyl-CoA N-acyltransferases (Nat)"/>
    <property type="match status" value="1"/>
</dbReference>
<feature type="domain" description="N-acetyltransferase" evidence="1">
    <location>
        <begin position="5"/>
        <end position="159"/>
    </location>
</feature>
<accession>A0ABR6ET74</accession>
<dbReference type="PANTHER" id="PTHR43415">
    <property type="entry name" value="SPERMIDINE N(1)-ACETYLTRANSFERASE"/>
    <property type="match status" value="1"/>
</dbReference>
<reference evidence="2 3" key="1">
    <citation type="submission" date="2019-11" db="EMBL/GenBank/DDBJ databases">
        <title>Description of Pedobacter sp. LMG 31462T.</title>
        <authorList>
            <person name="Carlier A."/>
            <person name="Qi S."/>
            <person name="Vandamme P."/>
        </authorList>
    </citation>
    <scope>NUCLEOTIDE SEQUENCE [LARGE SCALE GENOMIC DNA]</scope>
    <source>
        <strain evidence="2 3">LMG 31462</strain>
    </source>
</reference>
<dbReference type="EMBL" id="WNXC01000001">
    <property type="protein sequence ID" value="MBB2148461.1"/>
    <property type="molecule type" value="Genomic_DNA"/>
</dbReference>
<protein>
    <submittedName>
        <fullName evidence="2">GNAT family N-acetyltransferase</fullName>
    </submittedName>
</protein>
<evidence type="ECO:0000313" key="2">
    <source>
        <dbReference type="EMBL" id="MBB2148461.1"/>
    </source>
</evidence>
<dbReference type="InterPro" id="IPR016181">
    <property type="entry name" value="Acyl_CoA_acyltransferase"/>
</dbReference>
<comment type="caution">
    <text evidence="2">The sequence shown here is derived from an EMBL/GenBank/DDBJ whole genome shotgun (WGS) entry which is preliminary data.</text>
</comment>
<organism evidence="2 3">
    <name type="scientific">Pedobacter gandavensis</name>
    <dbReference type="NCBI Taxonomy" id="2679963"/>
    <lineage>
        <taxon>Bacteria</taxon>
        <taxon>Pseudomonadati</taxon>
        <taxon>Bacteroidota</taxon>
        <taxon>Sphingobacteriia</taxon>
        <taxon>Sphingobacteriales</taxon>
        <taxon>Sphingobacteriaceae</taxon>
        <taxon>Pedobacter</taxon>
    </lineage>
</organism>
<dbReference type="RefSeq" id="WP_182954411.1">
    <property type="nucleotide sequence ID" value="NZ_WNXC01000001.1"/>
</dbReference>